<evidence type="ECO:0000256" key="1">
    <source>
        <dbReference type="ARBA" id="ARBA00004236"/>
    </source>
</evidence>
<evidence type="ECO:0000259" key="7">
    <source>
        <dbReference type="Pfam" id="PF00535"/>
    </source>
</evidence>
<dbReference type="Pfam" id="PF00535">
    <property type="entry name" value="Glycos_transf_2"/>
    <property type="match status" value="1"/>
</dbReference>
<proteinExistence type="predicted"/>
<evidence type="ECO:0000256" key="4">
    <source>
        <dbReference type="ARBA" id="ARBA00022679"/>
    </source>
</evidence>
<accession>A0A839HU68</accession>
<dbReference type="Proteomes" id="UP000586093">
    <property type="component" value="Unassembled WGS sequence"/>
</dbReference>
<comment type="caution">
    <text evidence="8">The sequence shown here is derived from an EMBL/GenBank/DDBJ whole genome shotgun (WGS) entry which is preliminary data.</text>
</comment>
<evidence type="ECO:0000256" key="3">
    <source>
        <dbReference type="ARBA" id="ARBA00022676"/>
    </source>
</evidence>
<evidence type="ECO:0000256" key="2">
    <source>
        <dbReference type="ARBA" id="ARBA00022475"/>
    </source>
</evidence>
<feature type="transmembrane region" description="Helical" evidence="6">
    <location>
        <begin position="250"/>
        <end position="283"/>
    </location>
</feature>
<dbReference type="AlphaFoldDB" id="A0A839HU68"/>
<keyword evidence="6" id="KW-0812">Transmembrane</keyword>
<keyword evidence="6" id="KW-1133">Transmembrane helix</keyword>
<dbReference type="GO" id="GO:0005886">
    <property type="term" value="C:plasma membrane"/>
    <property type="evidence" value="ECO:0007669"/>
    <property type="project" value="UniProtKB-SubCell"/>
</dbReference>
<keyword evidence="5 6" id="KW-0472">Membrane</keyword>
<keyword evidence="4 8" id="KW-0808">Transferase</keyword>
<dbReference type="PANTHER" id="PTHR43646:SF2">
    <property type="entry name" value="GLYCOSYLTRANSFERASE 2-LIKE DOMAIN-CONTAINING PROTEIN"/>
    <property type="match status" value="1"/>
</dbReference>
<dbReference type="RefSeq" id="WP_182666033.1">
    <property type="nucleotide sequence ID" value="NZ_JACIVI010000008.1"/>
</dbReference>
<dbReference type="SUPFAM" id="SSF53448">
    <property type="entry name" value="Nucleotide-diphospho-sugar transferases"/>
    <property type="match status" value="1"/>
</dbReference>
<comment type="subcellular location">
    <subcellularLocation>
        <location evidence="1">Cell membrane</location>
    </subcellularLocation>
</comment>
<name>A0A839HU68_9BURK</name>
<feature type="domain" description="Glycosyltransferase 2-like" evidence="7">
    <location>
        <begin position="16"/>
        <end position="134"/>
    </location>
</feature>
<evidence type="ECO:0000313" key="8">
    <source>
        <dbReference type="EMBL" id="MBB1163270.1"/>
    </source>
</evidence>
<dbReference type="Gene3D" id="3.90.550.10">
    <property type="entry name" value="Spore Coat Polysaccharide Biosynthesis Protein SpsA, Chain A"/>
    <property type="match status" value="1"/>
</dbReference>
<protein>
    <submittedName>
        <fullName evidence="8">Glycosyltransferase</fullName>
    </submittedName>
</protein>
<dbReference type="InterPro" id="IPR029044">
    <property type="entry name" value="Nucleotide-diphossugar_trans"/>
</dbReference>
<dbReference type="PANTHER" id="PTHR43646">
    <property type="entry name" value="GLYCOSYLTRANSFERASE"/>
    <property type="match status" value="1"/>
</dbReference>
<keyword evidence="9" id="KW-1185">Reference proteome</keyword>
<reference evidence="8 9" key="1">
    <citation type="submission" date="2020-08" db="EMBL/GenBank/DDBJ databases">
        <title>Aquariorum lacteus gen. nov., sp. nov., a new member of the family Comamonadaceae, isolated from freshwater aquarium.</title>
        <authorList>
            <person name="Chun S.-J."/>
        </authorList>
    </citation>
    <scope>NUCLEOTIDE SEQUENCE [LARGE SCALE GENOMIC DNA]</scope>
    <source>
        <strain evidence="8 9">SJAQ100</strain>
    </source>
</reference>
<evidence type="ECO:0000256" key="6">
    <source>
        <dbReference type="SAM" id="Phobius"/>
    </source>
</evidence>
<keyword evidence="2" id="KW-1003">Cell membrane</keyword>
<dbReference type="EMBL" id="JACIVI010000008">
    <property type="protein sequence ID" value="MBB1163270.1"/>
    <property type="molecule type" value="Genomic_DNA"/>
</dbReference>
<gene>
    <name evidence="8" type="ORF">H4F90_14950</name>
</gene>
<dbReference type="InterPro" id="IPR001173">
    <property type="entry name" value="Glyco_trans_2-like"/>
</dbReference>
<keyword evidence="3" id="KW-0328">Glycosyltransferase</keyword>
<evidence type="ECO:0000256" key="5">
    <source>
        <dbReference type="ARBA" id="ARBA00023136"/>
    </source>
</evidence>
<dbReference type="GO" id="GO:0016757">
    <property type="term" value="F:glycosyltransferase activity"/>
    <property type="evidence" value="ECO:0007669"/>
    <property type="project" value="UniProtKB-KW"/>
</dbReference>
<organism evidence="8 9">
    <name type="scientific">Aquariibacter albus</name>
    <dbReference type="NCBI Taxonomy" id="2759899"/>
    <lineage>
        <taxon>Bacteria</taxon>
        <taxon>Pseudomonadati</taxon>
        <taxon>Pseudomonadota</taxon>
        <taxon>Betaproteobacteria</taxon>
        <taxon>Burkholderiales</taxon>
        <taxon>Sphaerotilaceae</taxon>
        <taxon>Aquariibacter</taxon>
    </lineage>
</organism>
<evidence type="ECO:0000313" key="9">
    <source>
        <dbReference type="Proteomes" id="UP000586093"/>
    </source>
</evidence>
<sequence length="345" mass="37751">MNEAASHPLPLRVAAVVIGRNEGARLIACLRSLRAGCERLVYVDSGSSDGSAEAARALGAEVLDLDLSRPFTAARARNTGWRHALARWPDTEALQFIDGDCEIDTDWLPQASRFLVGRPDVVAVCGRRRERFPEASVYNRMCDEEWATPIGEARSCGGDVLMRAAALQAVGGYRDSLIAGEEPELCVRLRAAGGRIWRLDAEMSRHDAAMHRLGQWWQRNRRAGHAYAEGAALHGAPPERHCVAQTRRALLWGLLLPLLAGLGLLATLMGGGLPGLLPAALLLAQWLRLSRRPVPAGVNGLPDTPAWRRQRAAFSVLGKLAETAGVLTYAWRRWRGQAARLIEYK</sequence>